<evidence type="ECO:0000256" key="3">
    <source>
        <dbReference type="ARBA" id="ARBA00022840"/>
    </source>
</evidence>
<dbReference type="STRING" id="2018661.A0A2A2LCI0"/>
<organism evidence="4 5">
    <name type="scientific">Diploscapter pachys</name>
    <dbReference type="NCBI Taxonomy" id="2018661"/>
    <lineage>
        <taxon>Eukaryota</taxon>
        <taxon>Metazoa</taxon>
        <taxon>Ecdysozoa</taxon>
        <taxon>Nematoda</taxon>
        <taxon>Chromadorea</taxon>
        <taxon>Rhabditida</taxon>
        <taxon>Rhabditina</taxon>
        <taxon>Rhabditomorpha</taxon>
        <taxon>Rhabditoidea</taxon>
        <taxon>Rhabditidae</taxon>
        <taxon>Diploscapter</taxon>
    </lineage>
</organism>
<dbReference type="Pfam" id="PF00012">
    <property type="entry name" value="HSP70"/>
    <property type="match status" value="1"/>
</dbReference>
<dbReference type="GO" id="GO:0140662">
    <property type="term" value="F:ATP-dependent protein folding chaperone"/>
    <property type="evidence" value="ECO:0007669"/>
    <property type="project" value="InterPro"/>
</dbReference>
<dbReference type="GO" id="GO:0005524">
    <property type="term" value="F:ATP binding"/>
    <property type="evidence" value="ECO:0007669"/>
    <property type="project" value="UniProtKB-KW"/>
</dbReference>
<reference evidence="4 5" key="1">
    <citation type="journal article" date="2017" name="Curr. Biol.">
        <title>Genome architecture and evolution of a unichromosomal asexual nematode.</title>
        <authorList>
            <person name="Fradin H."/>
            <person name="Zegar C."/>
            <person name="Gutwein M."/>
            <person name="Lucas J."/>
            <person name="Kovtun M."/>
            <person name="Corcoran D."/>
            <person name="Baugh L.R."/>
            <person name="Kiontke K."/>
            <person name="Gunsalus K."/>
            <person name="Fitch D.H."/>
            <person name="Piano F."/>
        </authorList>
    </citation>
    <scope>NUCLEOTIDE SEQUENCE [LARGE SCALE GENOMIC DNA]</scope>
    <source>
        <strain evidence="4">PF1309</strain>
    </source>
</reference>
<evidence type="ECO:0000256" key="1">
    <source>
        <dbReference type="ARBA" id="ARBA00007381"/>
    </source>
</evidence>
<protein>
    <submittedName>
        <fullName evidence="4">Uncharacterized protein</fullName>
    </submittedName>
</protein>
<proteinExistence type="inferred from homology"/>
<evidence type="ECO:0000313" key="5">
    <source>
        <dbReference type="Proteomes" id="UP000218231"/>
    </source>
</evidence>
<keyword evidence="5" id="KW-1185">Reference proteome</keyword>
<dbReference type="EMBL" id="LIAE01006898">
    <property type="protein sequence ID" value="PAV83991.1"/>
    <property type="molecule type" value="Genomic_DNA"/>
</dbReference>
<keyword evidence="2" id="KW-0547">Nucleotide-binding</keyword>
<evidence type="ECO:0000313" key="4">
    <source>
        <dbReference type="EMBL" id="PAV83991.1"/>
    </source>
</evidence>
<gene>
    <name evidence="4" type="ORF">WR25_17939</name>
</gene>
<evidence type="ECO:0000256" key="2">
    <source>
        <dbReference type="ARBA" id="ARBA00022741"/>
    </source>
</evidence>
<dbReference type="PANTHER" id="PTHR19375">
    <property type="entry name" value="HEAT SHOCK PROTEIN 70KDA"/>
    <property type="match status" value="1"/>
</dbReference>
<dbReference type="InterPro" id="IPR043129">
    <property type="entry name" value="ATPase_NBD"/>
</dbReference>
<dbReference type="Gene3D" id="3.30.420.40">
    <property type="match status" value="2"/>
</dbReference>
<dbReference type="InterPro" id="IPR013126">
    <property type="entry name" value="Hsp_70_fam"/>
</dbReference>
<dbReference type="Proteomes" id="UP000218231">
    <property type="component" value="Unassembled WGS sequence"/>
</dbReference>
<accession>A0A2A2LCI0</accession>
<dbReference type="PRINTS" id="PR00301">
    <property type="entry name" value="HEATSHOCK70"/>
</dbReference>
<comment type="caution">
    <text evidence="4">The sequence shown here is derived from an EMBL/GenBank/DDBJ whole genome shotgun (WGS) entry which is preliminary data.</text>
</comment>
<dbReference type="OrthoDB" id="2401965at2759"/>
<dbReference type="SUPFAM" id="SSF53067">
    <property type="entry name" value="Actin-like ATPase domain"/>
    <property type="match status" value="1"/>
</dbReference>
<dbReference type="AlphaFoldDB" id="A0A2A2LCI0"/>
<sequence length="96" mass="10780">MANLRTDDIDHVIMVGGSTRIPAIRGILEMKFGQEKLRLNINPGEAVVFGAAILADAIELLMDGEVERYIDYQTMNGNGLKSERFQEYEALLESHR</sequence>
<name>A0A2A2LCI0_9BILA</name>
<keyword evidence="3" id="KW-0067">ATP-binding</keyword>
<comment type="similarity">
    <text evidence="1">Belongs to the heat shock protein 70 family.</text>
</comment>